<name>A0A166N2I8_EXIGL</name>
<accession>A0A166N2I8</accession>
<evidence type="ECO:0000313" key="2">
    <source>
        <dbReference type="Proteomes" id="UP000077266"/>
    </source>
</evidence>
<dbReference type="AlphaFoldDB" id="A0A166N2I8"/>
<keyword evidence="2" id="KW-1185">Reference proteome</keyword>
<sequence>MRAGREYHPWGKKAKSECSCSLVDKHGSTCPYNATVLHEHTICLRGGEELRCTGQT</sequence>
<reference evidence="1 2" key="1">
    <citation type="journal article" date="2016" name="Mol. Biol. Evol.">
        <title>Comparative Genomics of Early-Diverging Mushroom-Forming Fungi Provides Insights into the Origins of Lignocellulose Decay Capabilities.</title>
        <authorList>
            <person name="Nagy L.G."/>
            <person name="Riley R."/>
            <person name="Tritt A."/>
            <person name="Adam C."/>
            <person name="Daum C."/>
            <person name="Floudas D."/>
            <person name="Sun H."/>
            <person name="Yadav J.S."/>
            <person name="Pangilinan J."/>
            <person name="Larsson K.H."/>
            <person name="Matsuura K."/>
            <person name="Barry K."/>
            <person name="Labutti K."/>
            <person name="Kuo R."/>
            <person name="Ohm R.A."/>
            <person name="Bhattacharya S.S."/>
            <person name="Shirouzu T."/>
            <person name="Yoshinaga Y."/>
            <person name="Martin F.M."/>
            <person name="Grigoriev I.V."/>
            <person name="Hibbett D.S."/>
        </authorList>
    </citation>
    <scope>NUCLEOTIDE SEQUENCE [LARGE SCALE GENOMIC DNA]</scope>
    <source>
        <strain evidence="1 2">HHB12029</strain>
    </source>
</reference>
<dbReference type="InParanoid" id="A0A166N2I8"/>
<protein>
    <submittedName>
        <fullName evidence="1">Uncharacterized protein</fullName>
    </submittedName>
</protein>
<dbReference type="Proteomes" id="UP000077266">
    <property type="component" value="Unassembled WGS sequence"/>
</dbReference>
<dbReference type="EMBL" id="KV426794">
    <property type="protein sequence ID" value="KZV78683.1"/>
    <property type="molecule type" value="Genomic_DNA"/>
</dbReference>
<proteinExistence type="predicted"/>
<evidence type="ECO:0000313" key="1">
    <source>
        <dbReference type="EMBL" id="KZV78683.1"/>
    </source>
</evidence>
<organism evidence="1 2">
    <name type="scientific">Exidia glandulosa HHB12029</name>
    <dbReference type="NCBI Taxonomy" id="1314781"/>
    <lineage>
        <taxon>Eukaryota</taxon>
        <taxon>Fungi</taxon>
        <taxon>Dikarya</taxon>
        <taxon>Basidiomycota</taxon>
        <taxon>Agaricomycotina</taxon>
        <taxon>Agaricomycetes</taxon>
        <taxon>Auriculariales</taxon>
        <taxon>Exidiaceae</taxon>
        <taxon>Exidia</taxon>
    </lineage>
</organism>
<gene>
    <name evidence="1" type="ORF">EXIGLDRAFT_737004</name>
</gene>